<dbReference type="NCBIfam" id="NF037997">
    <property type="entry name" value="Na_Pi_symport"/>
    <property type="match status" value="1"/>
</dbReference>
<feature type="transmembrane region" description="Helical" evidence="6">
    <location>
        <begin position="172"/>
        <end position="203"/>
    </location>
</feature>
<keyword evidence="4 6" id="KW-1133">Transmembrane helix</keyword>
<dbReference type="Gene3D" id="1.20.58.220">
    <property type="entry name" value="Phosphate transport system protein phou homolog 2, domain 2"/>
    <property type="match status" value="1"/>
</dbReference>
<dbReference type="EMBL" id="VUNQ01000003">
    <property type="protein sequence ID" value="MSU00264.1"/>
    <property type="molecule type" value="Genomic_DNA"/>
</dbReference>
<dbReference type="AlphaFoldDB" id="A0A6N7XUQ5"/>
<comment type="caution">
    <text evidence="8">The sequence shown here is derived from an EMBL/GenBank/DDBJ whole genome shotgun (WGS) entry which is preliminary data.</text>
</comment>
<feature type="transmembrane region" description="Helical" evidence="6">
    <location>
        <begin position="85"/>
        <end position="103"/>
    </location>
</feature>
<evidence type="ECO:0000256" key="2">
    <source>
        <dbReference type="ARBA" id="ARBA00022475"/>
    </source>
</evidence>
<feature type="transmembrane region" description="Helical" evidence="6">
    <location>
        <begin position="282"/>
        <end position="309"/>
    </location>
</feature>
<dbReference type="GO" id="GO:0044341">
    <property type="term" value="P:sodium-dependent phosphate transport"/>
    <property type="evidence" value="ECO:0007669"/>
    <property type="project" value="InterPro"/>
</dbReference>
<protein>
    <submittedName>
        <fullName evidence="8">Na/Pi cotransporter family protein</fullName>
    </submittedName>
</protein>
<keyword evidence="5 6" id="KW-0472">Membrane</keyword>
<reference evidence="8 9" key="1">
    <citation type="submission" date="2019-09" db="EMBL/GenBank/DDBJ databases">
        <title>In-depth cultivation of the pig gut microbiome towards novel bacterial diversity and tailored functional studies.</title>
        <authorList>
            <person name="Wylensek D."/>
            <person name="Hitch T.C.A."/>
            <person name="Clavel T."/>
        </authorList>
    </citation>
    <scope>NUCLEOTIDE SEQUENCE [LARGE SCALE GENOMIC DNA]</scope>
    <source>
        <strain evidence="8 9">WCA3-693-APC-4?</strain>
    </source>
</reference>
<dbReference type="GO" id="GO:0005436">
    <property type="term" value="F:sodium:phosphate symporter activity"/>
    <property type="evidence" value="ECO:0007669"/>
    <property type="project" value="InterPro"/>
</dbReference>
<feature type="domain" description="PhoU" evidence="7">
    <location>
        <begin position="454"/>
        <end position="536"/>
    </location>
</feature>
<feature type="transmembrane region" description="Helical" evidence="6">
    <location>
        <begin position="134"/>
        <end position="152"/>
    </location>
</feature>
<dbReference type="InterPro" id="IPR003841">
    <property type="entry name" value="Na/Pi_transpt"/>
</dbReference>
<dbReference type="Proteomes" id="UP000469523">
    <property type="component" value="Unassembled WGS sequence"/>
</dbReference>
<sequence length="550" mass="60998">MEELIFGLIGGTALLMYGVDMMGDGLEKASGETMKKILTVLTGKVWSAFLVGTFVTAIVQSSTAVTVLTVGFVNSGLMKLPQAVGIIYGANIGTTITAQLMAFSFKFKLTDIALPVLGIGFAINYIAKNKKIKNIGQAMMGFGMMFLGLKILNDGIPYMQQSEALKYFFTKYASIPVVGVILGIVVTAMVHSSAATVGLVMVLSQAGLIDLQSAICIMLGDNIGTCFTAQLASMTGNINARRTAWAHTLYNIFGVAITWITLPIFMKIVIFTTDYLTANADISVYIANAHTLFNLLSALLFLPITKYYVDFLYKVVKRKGDHSNDKVHLDKLLLDTPVAALEASRTEIIRGTEILKDMVLDVMNIAYTDDRKRMTEVVDNEAIINEMQKELTKYIVEISRKGLTESQSIMIPAMISSINNIERSGDRVIEISSLCNKKIDGNLSFTDTAISELKQLEKTIIELFNSTIIAIKNRDMELIDRIIKLEDEVDEMSERFQENHIRRLNEGTCNVDSGVLFIDMVSHLERIADHIYKIAMYSKDELFGEKRKYN</sequence>
<keyword evidence="3 6" id="KW-0812">Transmembrane</keyword>
<dbReference type="NCBIfam" id="TIGR00704">
    <property type="entry name" value="NaPi_cotrn_rel"/>
    <property type="match status" value="1"/>
</dbReference>
<evidence type="ECO:0000256" key="6">
    <source>
        <dbReference type="SAM" id="Phobius"/>
    </source>
</evidence>
<evidence type="ECO:0000256" key="5">
    <source>
        <dbReference type="ARBA" id="ARBA00023136"/>
    </source>
</evidence>
<dbReference type="Pfam" id="PF01895">
    <property type="entry name" value="PhoU"/>
    <property type="match status" value="2"/>
</dbReference>
<feature type="transmembrane region" description="Helical" evidence="6">
    <location>
        <begin position="45"/>
        <end position="73"/>
    </location>
</feature>
<proteinExistence type="predicted"/>
<dbReference type="InterPro" id="IPR004633">
    <property type="entry name" value="NaPi_cotrn-rel/YqeW-like"/>
</dbReference>
<dbReference type="InterPro" id="IPR026022">
    <property type="entry name" value="PhoU_dom"/>
</dbReference>
<evidence type="ECO:0000313" key="8">
    <source>
        <dbReference type="EMBL" id="MSU00264.1"/>
    </source>
</evidence>
<evidence type="ECO:0000313" key="9">
    <source>
        <dbReference type="Proteomes" id="UP000469523"/>
    </source>
</evidence>
<evidence type="ECO:0000256" key="4">
    <source>
        <dbReference type="ARBA" id="ARBA00022989"/>
    </source>
</evidence>
<keyword evidence="2" id="KW-1003">Cell membrane</keyword>
<dbReference type="RefSeq" id="WP_154438631.1">
    <property type="nucleotide sequence ID" value="NZ_JAHLPJ010000001.1"/>
</dbReference>
<dbReference type="Pfam" id="PF02690">
    <property type="entry name" value="Na_Pi_cotrans"/>
    <property type="match status" value="2"/>
</dbReference>
<name>A0A6N7XUQ5_9FIRM</name>
<accession>A0A6N7XUQ5</accession>
<evidence type="ECO:0000259" key="7">
    <source>
        <dbReference type="Pfam" id="PF01895"/>
    </source>
</evidence>
<feature type="domain" description="PhoU" evidence="7">
    <location>
        <begin position="352"/>
        <end position="432"/>
    </location>
</feature>
<dbReference type="GO" id="GO:0005886">
    <property type="term" value="C:plasma membrane"/>
    <property type="evidence" value="ECO:0007669"/>
    <property type="project" value="UniProtKB-SubCell"/>
</dbReference>
<evidence type="ECO:0000256" key="1">
    <source>
        <dbReference type="ARBA" id="ARBA00004651"/>
    </source>
</evidence>
<gene>
    <name evidence="8" type="ORF">FYJ83_02120</name>
</gene>
<dbReference type="InterPro" id="IPR038078">
    <property type="entry name" value="PhoU-like_sf"/>
</dbReference>
<feature type="transmembrane region" description="Helical" evidence="6">
    <location>
        <begin position="249"/>
        <end position="270"/>
    </location>
</feature>
<dbReference type="SUPFAM" id="SSF109755">
    <property type="entry name" value="PhoU-like"/>
    <property type="match status" value="1"/>
</dbReference>
<dbReference type="PANTHER" id="PTHR10010">
    <property type="entry name" value="SOLUTE CARRIER FAMILY 34 SODIUM PHOSPHATE , MEMBER 2-RELATED"/>
    <property type="match status" value="1"/>
</dbReference>
<keyword evidence="9" id="KW-1185">Reference proteome</keyword>
<dbReference type="PANTHER" id="PTHR10010:SF46">
    <property type="entry name" value="SODIUM-DEPENDENT PHOSPHATE TRANSPORT PROTEIN 2B"/>
    <property type="match status" value="1"/>
</dbReference>
<evidence type="ECO:0000256" key="3">
    <source>
        <dbReference type="ARBA" id="ARBA00022692"/>
    </source>
</evidence>
<organism evidence="8 9">
    <name type="scientific">Tissierella pigra</name>
    <dbReference type="NCBI Taxonomy" id="2607614"/>
    <lineage>
        <taxon>Bacteria</taxon>
        <taxon>Bacillati</taxon>
        <taxon>Bacillota</taxon>
        <taxon>Tissierellia</taxon>
        <taxon>Tissierellales</taxon>
        <taxon>Tissierellaceae</taxon>
        <taxon>Tissierella</taxon>
    </lineage>
</organism>
<comment type="subcellular location">
    <subcellularLocation>
        <location evidence="1">Cell membrane</location>
        <topology evidence="1">Multi-pass membrane protein</topology>
    </subcellularLocation>
</comment>